<feature type="compositionally biased region" description="Polar residues" evidence="2">
    <location>
        <begin position="530"/>
        <end position="549"/>
    </location>
</feature>
<dbReference type="AlphaFoldDB" id="R7QBB8"/>
<dbReference type="Gene3D" id="1.25.40.10">
    <property type="entry name" value="Tetratricopeptide repeat domain"/>
    <property type="match status" value="1"/>
</dbReference>
<proteinExistence type="predicted"/>
<dbReference type="Gramene" id="CDF34716">
    <property type="protein sequence ID" value="CDF34716"/>
    <property type="gene ID" value="CHC_T00003632001"/>
</dbReference>
<feature type="region of interest" description="Disordered" evidence="2">
    <location>
        <begin position="621"/>
        <end position="818"/>
    </location>
</feature>
<feature type="coiled-coil region" evidence="1">
    <location>
        <begin position="313"/>
        <end position="413"/>
    </location>
</feature>
<feature type="compositionally biased region" description="Low complexity" evidence="2">
    <location>
        <begin position="688"/>
        <end position="698"/>
    </location>
</feature>
<evidence type="ECO:0000256" key="2">
    <source>
        <dbReference type="SAM" id="MobiDB-lite"/>
    </source>
</evidence>
<feature type="compositionally biased region" description="Polar residues" evidence="2">
    <location>
        <begin position="808"/>
        <end position="818"/>
    </location>
</feature>
<evidence type="ECO:0000313" key="4">
    <source>
        <dbReference type="Proteomes" id="UP000012073"/>
    </source>
</evidence>
<organism evidence="3 4">
    <name type="scientific">Chondrus crispus</name>
    <name type="common">Carrageen Irish moss</name>
    <name type="synonym">Polymorpha crispa</name>
    <dbReference type="NCBI Taxonomy" id="2769"/>
    <lineage>
        <taxon>Eukaryota</taxon>
        <taxon>Rhodophyta</taxon>
        <taxon>Florideophyceae</taxon>
        <taxon>Rhodymeniophycidae</taxon>
        <taxon>Gigartinales</taxon>
        <taxon>Gigartinaceae</taxon>
        <taxon>Chondrus</taxon>
    </lineage>
</organism>
<feature type="region of interest" description="Disordered" evidence="2">
    <location>
        <begin position="485"/>
        <end position="607"/>
    </location>
</feature>
<feature type="region of interest" description="Disordered" evidence="2">
    <location>
        <begin position="433"/>
        <end position="466"/>
    </location>
</feature>
<feature type="compositionally biased region" description="Polar residues" evidence="2">
    <location>
        <begin position="724"/>
        <end position="733"/>
    </location>
</feature>
<feature type="region of interest" description="Disordered" evidence="2">
    <location>
        <begin position="831"/>
        <end position="905"/>
    </location>
</feature>
<keyword evidence="4" id="KW-1185">Reference proteome</keyword>
<feature type="compositionally biased region" description="Basic and acidic residues" evidence="2">
    <location>
        <begin position="634"/>
        <end position="674"/>
    </location>
</feature>
<feature type="compositionally biased region" description="Polar residues" evidence="2">
    <location>
        <begin position="884"/>
        <end position="895"/>
    </location>
</feature>
<reference evidence="4" key="1">
    <citation type="journal article" date="2013" name="Proc. Natl. Acad. Sci. U.S.A.">
        <title>Genome structure and metabolic features in the red seaweed Chondrus crispus shed light on evolution of the Archaeplastida.</title>
        <authorList>
            <person name="Collen J."/>
            <person name="Porcel B."/>
            <person name="Carre W."/>
            <person name="Ball S.G."/>
            <person name="Chaparro C."/>
            <person name="Tonon T."/>
            <person name="Barbeyron T."/>
            <person name="Michel G."/>
            <person name="Noel B."/>
            <person name="Valentin K."/>
            <person name="Elias M."/>
            <person name="Artiguenave F."/>
            <person name="Arun A."/>
            <person name="Aury J.M."/>
            <person name="Barbosa-Neto J.F."/>
            <person name="Bothwell J.H."/>
            <person name="Bouget F.Y."/>
            <person name="Brillet L."/>
            <person name="Cabello-Hurtado F."/>
            <person name="Capella-Gutierrez S."/>
            <person name="Charrier B."/>
            <person name="Cladiere L."/>
            <person name="Cock J.M."/>
            <person name="Coelho S.M."/>
            <person name="Colleoni C."/>
            <person name="Czjzek M."/>
            <person name="Da Silva C."/>
            <person name="Delage L."/>
            <person name="Denoeud F."/>
            <person name="Deschamps P."/>
            <person name="Dittami S.M."/>
            <person name="Gabaldon T."/>
            <person name="Gachon C.M."/>
            <person name="Groisillier A."/>
            <person name="Herve C."/>
            <person name="Jabbari K."/>
            <person name="Katinka M."/>
            <person name="Kloareg B."/>
            <person name="Kowalczyk N."/>
            <person name="Labadie K."/>
            <person name="Leblanc C."/>
            <person name="Lopez P.J."/>
            <person name="McLachlan D.H."/>
            <person name="Meslet-Cladiere L."/>
            <person name="Moustafa A."/>
            <person name="Nehr Z."/>
            <person name="Nyvall Collen P."/>
            <person name="Panaud O."/>
            <person name="Partensky F."/>
            <person name="Poulain J."/>
            <person name="Rensing S.A."/>
            <person name="Rousvoal S."/>
            <person name="Samson G."/>
            <person name="Symeonidi A."/>
            <person name="Weissenbach J."/>
            <person name="Zambounis A."/>
            <person name="Wincker P."/>
            <person name="Boyen C."/>
        </authorList>
    </citation>
    <scope>NUCLEOTIDE SEQUENCE [LARGE SCALE GENOMIC DNA]</scope>
    <source>
        <strain evidence="4">cv. Stackhouse</strain>
    </source>
</reference>
<feature type="compositionally biased region" description="Basic and acidic residues" evidence="2">
    <location>
        <begin position="433"/>
        <end position="449"/>
    </location>
</feature>
<evidence type="ECO:0008006" key="5">
    <source>
        <dbReference type="Google" id="ProtNLM"/>
    </source>
</evidence>
<name>R7QBB8_CHOCR</name>
<feature type="compositionally biased region" description="Polar residues" evidence="2">
    <location>
        <begin position="834"/>
        <end position="845"/>
    </location>
</feature>
<accession>R7QBB8</accession>
<dbReference type="KEGG" id="ccp:CHC_T00003632001"/>
<evidence type="ECO:0000313" key="3">
    <source>
        <dbReference type="EMBL" id="CDF34716.1"/>
    </source>
</evidence>
<evidence type="ECO:0000256" key="1">
    <source>
        <dbReference type="SAM" id="Coils"/>
    </source>
</evidence>
<dbReference type="OrthoDB" id="10491613at2759"/>
<keyword evidence="1" id="KW-0175">Coiled coil</keyword>
<dbReference type="SUPFAM" id="SSF48452">
    <property type="entry name" value="TPR-like"/>
    <property type="match status" value="1"/>
</dbReference>
<dbReference type="RefSeq" id="XP_005714535.1">
    <property type="nucleotide sequence ID" value="XM_005714478.1"/>
</dbReference>
<feature type="compositionally biased region" description="Polar residues" evidence="2">
    <location>
        <begin position="770"/>
        <end position="782"/>
    </location>
</feature>
<dbReference type="EMBL" id="HG001706">
    <property type="protein sequence ID" value="CDF34716.1"/>
    <property type="molecule type" value="Genomic_DNA"/>
</dbReference>
<dbReference type="GeneID" id="17322249"/>
<dbReference type="Proteomes" id="UP000012073">
    <property type="component" value="Unassembled WGS sequence"/>
</dbReference>
<dbReference type="InterPro" id="IPR011990">
    <property type="entry name" value="TPR-like_helical_dom_sf"/>
</dbReference>
<gene>
    <name evidence="3" type="ORF">CHC_T00003632001</name>
</gene>
<protein>
    <recommendedName>
        <fullName evidence="5">TPR repeat-containing protein</fullName>
    </recommendedName>
</protein>
<feature type="compositionally biased region" description="Polar residues" evidence="2">
    <location>
        <begin position="742"/>
        <end position="759"/>
    </location>
</feature>
<sequence>MSLQQAAHPLTILRADVEPMVLGCESGLRRSSLATAAKPRSDTRRMSFSSFLLERRQKYGRAHPWAYLPSPSLFTTHLQSPSSFIGNQRKFHRMVAFNRRCHSLHRNVSRSRRHRIFMCDASMPIDTMAAAAVGVEGEAKQKPRRSRERATWQFFTETAIQISITGLAIAASVIAKARFFAFASAFLYLPQLFLALRRFRRELEVGSFAEMDSQGTQERRLEAMETMEAKEKQINESLLASAAIRGSIGSEVDMLRYSIEQMEISTIQREQARNRSIADALASLDESIRAVRRTVETRNQIESAAPFALVAELETSQSRLKQSEREKGELQSKLQILQANFEEAKRSGERARREADEATQKELLLRVELATVTSRLTRLDEITERLQTAELRNDELREEVVIKSREEENLRQSAADSEKRVLRVENISRVLREKMQGITGRGEHSERKRSPQPISQTEAEAEEQFWQRRLRSSASIPRPGSLLYQELLGSPSDGNYNKEWPDSPLDGGVQEKKRQAQLENLPADGGFGDVSTTEQSSEGDGGQSVSTGQLPVPAGDAMFSFSRGEFDSSGKPSSRTLPAAPSQEKKVDGDGPSDVPTADLTGKEIADQAGRLDMLEYQVDGKLKSEAPNVTETNPDKALEGISNFERKLGGERAISETIEATERTSETMRDEFVVGKASTPDPEPSQSISIDGSTGTSDSDDSSTNNPVIPSGGSLSLKPLKEGNQNESNLSEKSIGDQLELTRSSTLENNVSDKSNSPAAGGSLADAVSFNQDNEGSNAKSENGGVILSPDAAESQNASTEDVLEGSSDTVTGSVQSLEMPNAGGAVLESRDTASFNGGNSVSRKVSKTDEKAQIPSSSMEESPSGRIKGVIDEEKPGAAVTDSKSNDVTNGDSSVVDKADEASLRSNQVFDRNPLQRKRPVPTPKELVDSANELVKQARKRGVAVAQSDGLFQRAVSKLEAAMSLGFERPYVQAEYGGALLAWAKVNLADPASYKRLTKAQRYLSASLQTRPNDEDTVFNTALCLCLLGSTSEPRQAKDYYSRACELYDRLLGLNGTSRIGAFNCGLAYISLGRLALVDDEIDEKARIGYFETALERFGTAIELKPGDGKAQTYLEDCKRELSQLRQE</sequence>